<dbReference type="Gene3D" id="3.40.430.10">
    <property type="entry name" value="Dihydrofolate Reductase, subunit A"/>
    <property type="match status" value="1"/>
</dbReference>
<feature type="domain" description="DHFR" evidence="10">
    <location>
        <begin position="2"/>
        <end position="163"/>
    </location>
</feature>
<keyword evidence="4 8" id="KW-0554">One-carbon metabolism</keyword>
<keyword evidence="6 8" id="KW-0560">Oxidoreductase</keyword>
<evidence type="ECO:0000259" key="10">
    <source>
        <dbReference type="PROSITE" id="PS51330"/>
    </source>
</evidence>
<evidence type="ECO:0000256" key="4">
    <source>
        <dbReference type="ARBA" id="ARBA00022563"/>
    </source>
</evidence>
<dbReference type="InterPro" id="IPR024072">
    <property type="entry name" value="DHFR-like_dom_sf"/>
</dbReference>
<name>A0ABV9T2H6_9BACT</name>
<dbReference type="PROSITE" id="PS00075">
    <property type="entry name" value="DHFR_1"/>
    <property type="match status" value="1"/>
</dbReference>
<dbReference type="EC" id="1.5.1.3" evidence="3 8"/>
<proteinExistence type="inferred from homology"/>
<gene>
    <name evidence="11" type="ORF">ACFPFU_14680</name>
</gene>
<reference evidence="12" key="1">
    <citation type="journal article" date="2019" name="Int. J. Syst. Evol. Microbiol.">
        <title>The Global Catalogue of Microorganisms (GCM) 10K type strain sequencing project: providing services to taxonomists for standard genome sequencing and annotation.</title>
        <authorList>
            <consortium name="The Broad Institute Genomics Platform"/>
            <consortium name="The Broad Institute Genome Sequencing Center for Infectious Disease"/>
            <person name="Wu L."/>
            <person name="Ma J."/>
        </authorList>
    </citation>
    <scope>NUCLEOTIDE SEQUENCE [LARGE SCALE GENOMIC DNA]</scope>
    <source>
        <strain evidence="12">CGMCC 4.7466</strain>
    </source>
</reference>
<dbReference type="PANTHER" id="PTHR48069:SF3">
    <property type="entry name" value="DIHYDROFOLATE REDUCTASE"/>
    <property type="match status" value="1"/>
</dbReference>
<evidence type="ECO:0000256" key="3">
    <source>
        <dbReference type="ARBA" id="ARBA00012856"/>
    </source>
</evidence>
<keyword evidence="12" id="KW-1185">Reference proteome</keyword>
<sequence length="171" mass="19495">MKISIIVAKAKNNAIGLDGRLPWHLPSDLKHFKKTTSGHHVILGRKTFESLGKPLPGRTHIIVTKNKNFTPPPGQYVAHSIEDAINIAKSKELDRIFILGGAEIYKLALPLADEMIITEIETLPEADTFFPEFDREKWQIKSREHVPKDDQNKFDHAFVTYIRKNAKKHHS</sequence>
<dbReference type="PRINTS" id="PR00070">
    <property type="entry name" value="DHFR"/>
</dbReference>
<comment type="caution">
    <text evidence="11">The sequence shown here is derived from an EMBL/GenBank/DDBJ whole genome shotgun (WGS) entry which is preliminary data.</text>
</comment>
<protein>
    <recommendedName>
        <fullName evidence="3 8">Dihydrofolate reductase</fullName>
        <ecNumber evidence="3 8">1.5.1.3</ecNumber>
    </recommendedName>
</protein>
<comment type="function">
    <text evidence="7 8">Key enzyme in folate metabolism. Catalyzes an essential reaction for de novo glycine and purine synthesis, and for DNA precursor synthesis.</text>
</comment>
<keyword evidence="5 8" id="KW-0521">NADP</keyword>
<dbReference type="PROSITE" id="PS51330">
    <property type="entry name" value="DHFR_2"/>
    <property type="match status" value="1"/>
</dbReference>
<dbReference type="Pfam" id="PF00186">
    <property type="entry name" value="DHFR_1"/>
    <property type="match status" value="1"/>
</dbReference>
<evidence type="ECO:0000256" key="5">
    <source>
        <dbReference type="ARBA" id="ARBA00022857"/>
    </source>
</evidence>
<comment type="catalytic activity">
    <reaction evidence="8">
        <text>(6S)-5,6,7,8-tetrahydrofolate + NADP(+) = 7,8-dihydrofolate + NADPH + H(+)</text>
        <dbReference type="Rhea" id="RHEA:15009"/>
        <dbReference type="ChEBI" id="CHEBI:15378"/>
        <dbReference type="ChEBI" id="CHEBI:57451"/>
        <dbReference type="ChEBI" id="CHEBI:57453"/>
        <dbReference type="ChEBI" id="CHEBI:57783"/>
        <dbReference type="ChEBI" id="CHEBI:58349"/>
        <dbReference type="EC" id="1.5.1.3"/>
    </reaction>
</comment>
<evidence type="ECO:0000256" key="8">
    <source>
        <dbReference type="PIRNR" id="PIRNR000194"/>
    </source>
</evidence>
<evidence type="ECO:0000256" key="1">
    <source>
        <dbReference type="ARBA" id="ARBA00004903"/>
    </source>
</evidence>
<evidence type="ECO:0000313" key="12">
    <source>
        <dbReference type="Proteomes" id="UP001595818"/>
    </source>
</evidence>
<dbReference type="GO" id="GO:0004146">
    <property type="term" value="F:dihydrofolate reductase activity"/>
    <property type="evidence" value="ECO:0007669"/>
    <property type="project" value="UniProtKB-EC"/>
</dbReference>
<dbReference type="InterPro" id="IPR001796">
    <property type="entry name" value="DHFR_dom"/>
</dbReference>
<evidence type="ECO:0000256" key="7">
    <source>
        <dbReference type="ARBA" id="ARBA00025067"/>
    </source>
</evidence>
<evidence type="ECO:0000256" key="6">
    <source>
        <dbReference type="ARBA" id="ARBA00023002"/>
    </source>
</evidence>
<accession>A0ABV9T2H6</accession>
<dbReference type="PIRSF" id="PIRSF000194">
    <property type="entry name" value="DHFR"/>
    <property type="match status" value="1"/>
</dbReference>
<dbReference type="EMBL" id="JBHSJJ010000008">
    <property type="protein sequence ID" value="MFC4872940.1"/>
    <property type="molecule type" value="Genomic_DNA"/>
</dbReference>
<dbReference type="InterPro" id="IPR017925">
    <property type="entry name" value="DHFR_CS"/>
</dbReference>
<dbReference type="PANTHER" id="PTHR48069">
    <property type="entry name" value="DIHYDROFOLATE REDUCTASE"/>
    <property type="match status" value="1"/>
</dbReference>
<dbReference type="Proteomes" id="UP001595818">
    <property type="component" value="Unassembled WGS sequence"/>
</dbReference>
<dbReference type="InterPro" id="IPR012259">
    <property type="entry name" value="DHFR"/>
</dbReference>
<dbReference type="SUPFAM" id="SSF53597">
    <property type="entry name" value="Dihydrofolate reductase-like"/>
    <property type="match status" value="1"/>
</dbReference>
<comment type="similarity">
    <text evidence="2 8 9">Belongs to the dihydrofolate reductase family.</text>
</comment>
<dbReference type="RefSeq" id="WP_377065523.1">
    <property type="nucleotide sequence ID" value="NZ_JBHSJJ010000008.1"/>
</dbReference>
<evidence type="ECO:0000313" key="11">
    <source>
        <dbReference type="EMBL" id="MFC4872940.1"/>
    </source>
</evidence>
<comment type="pathway">
    <text evidence="1 8">Cofactor biosynthesis; tetrahydrofolate biosynthesis; 5,6,7,8-tetrahydrofolate from 7,8-dihydrofolate: step 1/1.</text>
</comment>
<dbReference type="CDD" id="cd00209">
    <property type="entry name" value="DHFR"/>
    <property type="match status" value="1"/>
</dbReference>
<evidence type="ECO:0000256" key="2">
    <source>
        <dbReference type="ARBA" id="ARBA00009539"/>
    </source>
</evidence>
<organism evidence="11 12">
    <name type="scientific">Negadavirga shengliensis</name>
    <dbReference type="NCBI Taxonomy" id="1389218"/>
    <lineage>
        <taxon>Bacteria</taxon>
        <taxon>Pseudomonadati</taxon>
        <taxon>Bacteroidota</taxon>
        <taxon>Cytophagia</taxon>
        <taxon>Cytophagales</taxon>
        <taxon>Cyclobacteriaceae</taxon>
        <taxon>Negadavirga</taxon>
    </lineage>
</organism>
<evidence type="ECO:0000256" key="9">
    <source>
        <dbReference type="RuleBase" id="RU004474"/>
    </source>
</evidence>